<proteinExistence type="predicted"/>
<evidence type="ECO:0000313" key="2">
    <source>
        <dbReference type="EMBL" id="VFK56726.1"/>
    </source>
</evidence>
<protein>
    <submittedName>
        <fullName evidence="2">Uncharacterized protein</fullName>
    </submittedName>
</protein>
<evidence type="ECO:0000256" key="1">
    <source>
        <dbReference type="SAM" id="MobiDB-lite"/>
    </source>
</evidence>
<feature type="region of interest" description="Disordered" evidence="1">
    <location>
        <begin position="57"/>
        <end position="80"/>
    </location>
</feature>
<gene>
    <name evidence="2" type="ORF">BECKTC1821F_GA0114240_101210</name>
</gene>
<accession>A0A450ZSH0</accession>
<sequence>MDFRGVESGFPHLLRPRKVKQNIPFMLQSDMTLKFWFTFCVINKNNNAHNQSLQRTANAATELGREPQKIQEMNHANRAD</sequence>
<name>A0A450ZSH0_9GAMM</name>
<dbReference type="AlphaFoldDB" id="A0A450ZSH0"/>
<reference evidence="2" key="1">
    <citation type="submission" date="2019-02" db="EMBL/GenBank/DDBJ databases">
        <authorList>
            <person name="Gruber-Vodicka R. H."/>
            <person name="Seah K. B. B."/>
        </authorList>
    </citation>
    <scope>NUCLEOTIDE SEQUENCE</scope>
    <source>
        <strain evidence="2">BECK_BZ126</strain>
    </source>
</reference>
<organism evidence="2">
    <name type="scientific">Candidatus Kentrum sp. TC</name>
    <dbReference type="NCBI Taxonomy" id="2126339"/>
    <lineage>
        <taxon>Bacteria</taxon>
        <taxon>Pseudomonadati</taxon>
        <taxon>Pseudomonadota</taxon>
        <taxon>Gammaproteobacteria</taxon>
        <taxon>Candidatus Kentrum</taxon>
    </lineage>
</organism>
<dbReference type="EMBL" id="CAADFW010000012">
    <property type="protein sequence ID" value="VFK56726.1"/>
    <property type="molecule type" value="Genomic_DNA"/>
</dbReference>